<keyword evidence="2" id="KW-1185">Reference proteome</keyword>
<organism evidence="1 2">
    <name type="scientific">Colwellia maritima</name>
    <dbReference type="NCBI Taxonomy" id="2912588"/>
    <lineage>
        <taxon>Bacteria</taxon>
        <taxon>Pseudomonadati</taxon>
        <taxon>Pseudomonadota</taxon>
        <taxon>Gammaproteobacteria</taxon>
        <taxon>Alteromonadales</taxon>
        <taxon>Colwelliaceae</taxon>
        <taxon>Colwellia</taxon>
    </lineage>
</organism>
<dbReference type="RefSeq" id="WP_242288799.1">
    <property type="nucleotide sequence ID" value="NZ_JAKKSL010000006.1"/>
</dbReference>
<sequence>MVFDIAPDGTKYVAYKNADNKLSVDAFINGSWQAVGNVSAVSDIEVSELAMAINDSGGVLVGYSDSSQADKATVIVFENDTWFMVDEGFSDGAVSSLSLGFNSNDIPYIAFRDEHNGENKATVMKMGEGEFEEMNSTRFTDDPISAINLDFGSLDDPFVGYYQSFDSCGAGLTDDSGVLIIAVPCASAPSDAKLAMDSYDYLYYAYTTYNGSAQNLNVLSYDSEIDVWTHIGGEEFTNYSSYGISSFDLKLDENNKPYVAFSANEGGDGSDTITVMSFENGSRIQ</sequence>
<dbReference type="EMBL" id="JAKKSL010000006">
    <property type="protein sequence ID" value="MCI2285848.1"/>
    <property type="molecule type" value="Genomic_DNA"/>
</dbReference>
<comment type="caution">
    <text evidence="1">The sequence shown here is derived from an EMBL/GenBank/DDBJ whole genome shotgun (WGS) entry which is preliminary data.</text>
</comment>
<name>A0ABS9X6I8_9GAMM</name>
<gene>
    <name evidence="1" type="ORF">L3081_23770</name>
</gene>
<proteinExistence type="predicted"/>
<dbReference type="Proteomes" id="UP001139646">
    <property type="component" value="Unassembled WGS sequence"/>
</dbReference>
<reference evidence="1" key="1">
    <citation type="submission" date="2022-01" db="EMBL/GenBank/DDBJ databases">
        <title>Colwellia maritima, isolated from seawater.</title>
        <authorList>
            <person name="Kristyanto S."/>
            <person name="Jung J."/>
            <person name="Jeon C.O."/>
        </authorList>
    </citation>
    <scope>NUCLEOTIDE SEQUENCE</scope>
    <source>
        <strain evidence="1">MSW7</strain>
    </source>
</reference>
<accession>A0ABS9X6I8</accession>
<evidence type="ECO:0000313" key="2">
    <source>
        <dbReference type="Proteomes" id="UP001139646"/>
    </source>
</evidence>
<evidence type="ECO:0000313" key="1">
    <source>
        <dbReference type="EMBL" id="MCI2285848.1"/>
    </source>
</evidence>
<protein>
    <submittedName>
        <fullName evidence="1">Uncharacterized protein</fullName>
    </submittedName>
</protein>